<name>A0A3N8PK31_9BURK</name>
<evidence type="ECO:0000313" key="1">
    <source>
        <dbReference type="EMBL" id="RQT11705.1"/>
    </source>
</evidence>
<reference evidence="1 2" key="1">
    <citation type="submission" date="2018-08" db="EMBL/GenBank/DDBJ databases">
        <title>Comparative analysis of Burkholderia isolates from Puerto Rico.</title>
        <authorList>
            <person name="Hall C."/>
            <person name="Sahl J."/>
            <person name="Wagner D."/>
        </authorList>
    </citation>
    <scope>NUCLEOTIDE SEQUENCE [LARGE SCALE GENOMIC DNA]</scope>
    <source>
        <strain evidence="1 2">Bp9025</strain>
    </source>
</reference>
<organism evidence="1 2">
    <name type="scientific">Burkholderia contaminans</name>
    <dbReference type="NCBI Taxonomy" id="488447"/>
    <lineage>
        <taxon>Bacteria</taxon>
        <taxon>Pseudomonadati</taxon>
        <taxon>Pseudomonadota</taxon>
        <taxon>Betaproteobacteria</taxon>
        <taxon>Burkholderiales</taxon>
        <taxon>Burkholderiaceae</taxon>
        <taxon>Burkholderia</taxon>
        <taxon>Burkholderia cepacia complex</taxon>
    </lineage>
</organism>
<protein>
    <submittedName>
        <fullName evidence="1">Uncharacterized protein</fullName>
    </submittedName>
</protein>
<dbReference type="EMBL" id="QTQV01000015">
    <property type="protein sequence ID" value="RQT11705.1"/>
    <property type="molecule type" value="Genomic_DNA"/>
</dbReference>
<gene>
    <name evidence="1" type="ORF">DF051_24015</name>
</gene>
<comment type="caution">
    <text evidence="1">The sequence shown here is derived from an EMBL/GenBank/DDBJ whole genome shotgun (WGS) entry which is preliminary data.</text>
</comment>
<accession>A0A3N8PK31</accession>
<dbReference type="Proteomes" id="UP000277921">
    <property type="component" value="Unassembled WGS sequence"/>
</dbReference>
<proteinExistence type="predicted"/>
<dbReference type="AlphaFoldDB" id="A0A3N8PK31"/>
<sequence length="71" mass="7702">MRARLAVGGGRQRLWWGGPAGLDGRPLTIRLHSVSTDFSGLLCTSRHTGALTFGITGFRFAVEQDIHIDHG</sequence>
<evidence type="ECO:0000313" key="2">
    <source>
        <dbReference type="Proteomes" id="UP000277921"/>
    </source>
</evidence>